<dbReference type="PROSITE" id="PS51257">
    <property type="entry name" value="PROKAR_LIPOPROTEIN"/>
    <property type="match status" value="1"/>
</dbReference>
<name>A0A5B9R112_9BACT</name>
<evidence type="ECO:0000256" key="1">
    <source>
        <dbReference type="SAM" id="SignalP"/>
    </source>
</evidence>
<proteinExistence type="predicted"/>
<dbReference type="Proteomes" id="UP000325286">
    <property type="component" value="Chromosome"/>
</dbReference>
<evidence type="ECO:0008006" key="4">
    <source>
        <dbReference type="Google" id="ProtNLM"/>
    </source>
</evidence>
<dbReference type="AlphaFoldDB" id="A0A5B9R112"/>
<dbReference type="Gene3D" id="2.60.40.10">
    <property type="entry name" value="Immunoglobulins"/>
    <property type="match status" value="1"/>
</dbReference>
<dbReference type="EMBL" id="CP042914">
    <property type="protein sequence ID" value="QEG39911.1"/>
    <property type="molecule type" value="Genomic_DNA"/>
</dbReference>
<keyword evidence="1" id="KW-0732">Signal</keyword>
<feature type="signal peptide" evidence="1">
    <location>
        <begin position="1"/>
        <end position="22"/>
    </location>
</feature>
<dbReference type="InterPro" id="IPR008964">
    <property type="entry name" value="Invasin/intimin_cell_adhesion"/>
</dbReference>
<accession>A0A5B9R112</accession>
<dbReference type="KEGG" id="rul:UC8_19130"/>
<gene>
    <name evidence="2" type="ORF">UC8_19130</name>
</gene>
<keyword evidence="3" id="KW-1185">Reference proteome</keyword>
<evidence type="ECO:0000313" key="2">
    <source>
        <dbReference type="EMBL" id="QEG39911.1"/>
    </source>
</evidence>
<feature type="chain" id="PRO_5023142285" description="Bacterial Ig-like domain (Group 1)" evidence="1">
    <location>
        <begin position="23"/>
        <end position="135"/>
    </location>
</feature>
<sequence precursor="true">MSKFVPALLCLAVLLVSGCDDGVDNADVSGTVTVDGSPIEGAVVTFQPTGGRPSVGTTDASGQYTLRYSASIDGALIGAHKVVITTERATSGGEGSEPLVEGRKEILPAKYNEATELTAQVEAGSNTIDFDLQSS</sequence>
<dbReference type="InterPro" id="IPR013783">
    <property type="entry name" value="Ig-like_fold"/>
</dbReference>
<dbReference type="SUPFAM" id="SSF49373">
    <property type="entry name" value="Invasin/intimin cell-adhesion fragments"/>
    <property type="match status" value="1"/>
</dbReference>
<organism evidence="2 3">
    <name type="scientific">Roseimaritima ulvae</name>
    <dbReference type="NCBI Taxonomy" id="980254"/>
    <lineage>
        <taxon>Bacteria</taxon>
        <taxon>Pseudomonadati</taxon>
        <taxon>Planctomycetota</taxon>
        <taxon>Planctomycetia</taxon>
        <taxon>Pirellulales</taxon>
        <taxon>Pirellulaceae</taxon>
        <taxon>Roseimaritima</taxon>
    </lineage>
</organism>
<protein>
    <recommendedName>
        <fullName evidence="4">Bacterial Ig-like domain (Group 1)</fullName>
    </recommendedName>
</protein>
<evidence type="ECO:0000313" key="3">
    <source>
        <dbReference type="Proteomes" id="UP000325286"/>
    </source>
</evidence>
<dbReference type="OrthoDB" id="286727at2"/>
<reference evidence="2 3" key="1">
    <citation type="submission" date="2019-08" db="EMBL/GenBank/DDBJ databases">
        <title>Deep-cultivation of Planctomycetes and their phenomic and genomic characterization uncovers novel biology.</title>
        <authorList>
            <person name="Wiegand S."/>
            <person name="Jogler M."/>
            <person name="Boedeker C."/>
            <person name="Pinto D."/>
            <person name="Vollmers J."/>
            <person name="Rivas-Marin E."/>
            <person name="Kohn T."/>
            <person name="Peeters S.H."/>
            <person name="Heuer A."/>
            <person name="Rast P."/>
            <person name="Oberbeckmann S."/>
            <person name="Bunk B."/>
            <person name="Jeske O."/>
            <person name="Meyerdierks A."/>
            <person name="Storesund J.E."/>
            <person name="Kallscheuer N."/>
            <person name="Luecker S."/>
            <person name="Lage O.M."/>
            <person name="Pohl T."/>
            <person name="Merkel B.J."/>
            <person name="Hornburger P."/>
            <person name="Mueller R.-W."/>
            <person name="Bruemmer F."/>
            <person name="Labrenz M."/>
            <person name="Spormann A.M."/>
            <person name="Op den Camp H."/>
            <person name="Overmann J."/>
            <person name="Amann R."/>
            <person name="Jetten M.S.M."/>
            <person name="Mascher T."/>
            <person name="Medema M.H."/>
            <person name="Devos D.P."/>
            <person name="Kaster A.-K."/>
            <person name="Ovreas L."/>
            <person name="Rohde M."/>
            <person name="Galperin M.Y."/>
            <person name="Jogler C."/>
        </authorList>
    </citation>
    <scope>NUCLEOTIDE SEQUENCE [LARGE SCALE GENOMIC DNA]</scope>
    <source>
        <strain evidence="2 3">UC8</strain>
    </source>
</reference>